<keyword evidence="2" id="KW-1185">Reference proteome</keyword>
<gene>
    <name evidence="1" type="ORF">NCTC13292_02295</name>
</gene>
<dbReference type="RefSeq" id="WP_115221890.1">
    <property type="nucleotide sequence ID" value="NZ_CAXYJE010000002.1"/>
</dbReference>
<reference evidence="1 2" key="1">
    <citation type="submission" date="2018-06" db="EMBL/GenBank/DDBJ databases">
        <authorList>
            <consortium name="Pathogen Informatics"/>
            <person name="Doyle S."/>
        </authorList>
    </citation>
    <scope>NUCLEOTIDE SEQUENCE [LARGE SCALE GENOMIC DNA]</scope>
    <source>
        <strain evidence="1 2">NCTC13292</strain>
    </source>
</reference>
<organism evidence="1 2">
    <name type="scientific">Legionella donaldsonii</name>
    <dbReference type="NCBI Taxonomy" id="45060"/>
    <lineage>
        <taxon>Bacteria</taxon>
        <taxon>Pseudomonadati</taxon>
        <taxon>Pseudomonadota</taxon>
        <taxon>Gammaproteobacteria</taxon>
        <taxon>Legionellales</taxon>
        <taxon>Legionellaceae</taxon>
        <taxon>Legionella</taxon>
    </lineage>
</organism>
<sequence>MSETIDDLTIAYSEDGTETTRELGKEVLSKGAWTTIMFRYQDWDTSKKEFGPIKYSIRRYQKRNNQYWMKSKFNISSEEQARKIIDVLTTWLAENKQ</sequence>
<dbReference type="Proteomes" id="UP000254677">
    <property type="component" value="Unassembled WGS sequence"/>
</dbReference>
<dbReference type="AlphaFoldDB" id="A0A378J830"/>
<evidence type="ECO:0000313" key="2">
    <source>
        <dbReference type="Proteomes" id="UP000254677"/>
    </source>
</evidence>
<evidence type="ECO:0000313" key="1">
    <source>
        <dbReference type="EMBL" id="STX43629.1"/>
    </source>
</evidence>
<dbReference type="EMBL" id="UGOA01000001">
    <property type="protein sequence ID" value="STX43629.1"/>
    <property type="molecule type" value="Genomic_DNA"/>
</dbReference>
<dbReference type="OrthoDB" id="5609210at2"/>
<name>A0A378J830_9GAMM</name>
<protein>
    <submittedName>
        <fullName evidence="1">Uncharacterized protein</fullName>
    </submittedName>
</protein>
<accession>A0A378J830</accession>
<proteinExistence type="predicted"/>